<name>A0A9P7BFX1_9ASCO</name>
<feature type="compositionally biased region" description="Polar residues" evidence="2">
    <location>
        <begin position="51"/>
        <end position="63"/>
    </location>
</feature>
<reference evidence="4" key="1">
    <citation type="submission" date="2020-11" db="EMBL/GenBank/DDBJ databases">
        <title>Kefir isolates.</title>
        <authorList>
            <person name="Marcisauskas S."/>
            <person name="Kim Y."/>
            <person name="Blasche S."/>
        </authorList>
    </citation>
    <scope>NUCLEOTIDE SEQUENCE</scope>
    <source>
        <strain evidence="4">Olga-1</strain>
    </source>
</reference>
<dbReference type="InterPro" id="IPR001005">
    <property type="entry name" value="SANT/Myb"/>
</dbReference>
<evidence type="ECO:0000313" key="5">
    <source>
        <dbReference type="Proteomes" id="UP000697127"/>
    </source>
</evidence>
<feature type="compositionally biased region" description="Low complexity" evidence="2">
    <location>
        <begin position="334"/>
        <end position="345"/>
    </location>
</feature>
<evidence type="ECO:0000259" key="3">
    <source>
        <dbReference type="PROSITE" id="PS51293"/>
    </source>
</evidence>
<dbReference type="InterPro" id="IPR017884">
    <property type="entry name" value="SANT_dom"/>
</dbReference>
<feature type="coiled-coil region" evidence="1">
    <location>
        <begin position="666"/>
        <end position="700"/>
    </location>
</feature>
<dbReference type="CDD" id="cd00167">
    <property type="entry name" value="SANT"/>
    <property type="match status" value="1"/>
</dbReference>
<dbReference type="OrthoDB" id="272624at2759"/>
<dbReference type="Pfam" id="PF15963">
    <property type="entry name" value="Myb_DNA-bind_7"/>
    <property type="match status" value="1"/>
</dbReference>
<dbReference type="GO" id="GO:0001156">
    <property type="term" value="F:TFIIIC-class transcription factor complex binding"/>
    <property type="evidence" value="ECO:0007669"/>
    <property type="project" value="TreeGrafter"/>
</dbReference>
<sequence>MSSVNKSGKRFTPKANSRTKRVVGLTTPQSSQSFSLSRSSQHTPINAPLSPISQKVSTVLSTEDSGKEVKDTISKSYDNNEENNEPTIEPKKVNEATSDLEQDISKNEEADTTSEIIESRGDGRKASTGAGHIFIQPSVTNRTRLSSLSIPTSLSSAYPQSSRRGSVASNNNSRRGSVIIPSANPIVPSLGAGLGSRRSSVISSLGIVPGGRRPSISNVPIRSTIGEVSRRGSVTNNTGDDEEKPTPIPILKTNKRRRVSINYGLKKRKDVSVGGISIGGSVAIKRPEAPIESISNTVADVGKFIASETENTKGTENMPDENTNIATDAEKITNTDTTADTTTATLNKKPTPSTAPSTEIEKSIEDKKLEITNAERENNQKWMMNKEYNKFELVNVDSIEQGKLKKEDYQISHAVESLYEIRGLHKNDNPALSDNLVFNEKKMRLADLCKPFLPVGKRSKNYEKAIEGEEKINAAKEYRRSIREKARKLRISEEDAIKISENGNNSNDEMDEQQRMAKVKELMEKDQSEENKKHNVPILQIQDGQVTYSHESTVVDRHEETNNSMEKIEENPFENIVTSRTYSKRKTTIRWTPQEVAELLRAISLWGTDFGLIAQLFPHRTRKQIKAKFLSEEKLHPHLIEFALLRKLPVDIREYSGKTGIEFKTLEEYNTQIEELKTKHEEELKVMAEAREQAQAEDREAQLNIHRAVSQGIPSRRSRKAVIAEFRKNEEVVGSIDSQTT</sequence>
<dbReference type="SMART" id="SM00717">
    <property type="entry name" value="SANT"/>
    <property type="match status" value="1"/>
</dbReference>
<dbReference type="PANTHER" id="PTHR22929:SF0">
    <property type="entry name" value="TRANSCRIPTION FACTOR TFIIIB COMPONENT B'' HOMOLOG"/>
    <property type="match status" value="1"/>
</dbReference>
<comment type="caution">
    <text evidence="4">The sequence shown here is derived from an EMBL/GenBank/DDBJ whole genome shotgun (WGS) entry which is preliminary data.</text>
</comment>
<organism evidence="4 5">
    <name type="scientific">Pichia californica</name>
    <dbReference type="NCBI Taxonomy" id="460514"/>
    <lineage>
        <taxon>Eukaryota</taxon>
        <taxon>Fungi</taxon>
        <taxon>Dikarya</taxon>
        <taxon>Ascomycota</taxon>
        <taxon>Saccharomycotina</taxon>
        <taxon>Pichiomycetes</taxon>
        <taxon>Pichiales</taxon>
        <taxon>Pichiaceae</taxon>
        <taxon>Pichia</taxon>
    </lineage>
</organism>
<feature type="region of interest" description="Disordered" evidence="2">
    <location>
        <begin position="1"/>
        <end position="135"/>
    </location>
</feature>
<feature type="region of interest" description="Disordered" evidence="2">
    <location>
        <begin position="152"/>
        <end position="182"/>
    </location>
</feature>
<feature type="compositionally biased region" description="Polar residues" evidence="2">
    <location>
        <begin position="346"/>
        <end position="357"/>
    </location>
</feature>
<dbReference type="GO" id="GO:0070898">
    <property type="term" value="P:RNA polymerase III preinitiation complex assembly"/>
    <property type="evidence" value="ECO:0007669"/>
    <property type="project" value="TreeGrafter"/>
</dbReference>
<feature type="compositionally biased region" description="Basic residues" evidence="2">
    <location>
        <begin position="7"/>
        <end position="21"/>
    </location>
</feature>
<dbReference type="InterPro" id="IPR039467">
    <property type="entry name" value="TFIIIB_B''_Myb"/>
</dbReference>
<dbReference type="PROSITE" id="PS51293">
    <property type="entry name" value="SANT"/>
    <property type="match status" value="1"/>
</dbReference>
<evidence type="ECO:0000256" key="2">
    <source>
        <dbReference type="SAM" id="MobiDB-lite"/>
    </source>
</evidence>
<evidence type="ECO:0000256" key="1">
    <source>
        <dbReference type="SAM" id="Coils"/>
    </source>
</evidence>
<feature type="compositionally biased region" description="Basic and acidic residues" evidence="2">
    <location>
        <begin position="64"/>
        <end position="73"/>
    </location>
</feature>
<protein>
    <submittedName>
        <fullName evidence="4">Transcription factor TFIIIB component B</fullName>
    </submittedName>
</protein>
<dbReference type="GO" id="GO:0000126">
    <property type="term" value="C:transcription factor TFIIIB complex"/>
    <property type="evidence" value="ECO:0007669"/>
    <property type="project" value="TreeGrafter"/>
</dbReference>
<feature type="domain" description="SANT" evidence="3">
    <location>
        <begin position="590"/>
        <end position="637"/>
    </location>
</feature>
<feature type="compositionally biased region" description="Polar residues" evidence="2">
    <location>
        <begin position="157"/>
        <end position="175"/>
    </location>
</feature>
<keyword evidence="1" id="KW-0175">Coiled coil</keyword>
<dbReference type="PANTHER" id="PTHR22929">
    <property type="entry name" value="RNA POLYMERASE III TRANSCRIPTION INITIATION FACTOR B"/>
    <property type="match status" value="1"/>
</dbReference>
<feature type="region of interest" description="Disordered" evidence="2">
    <location>
        <begin position="334"/>
        <end position="361"/>
    </location>
</feature>
<dbReference type="AlphaFoldDB" id="A0A9P7BFX1"/>
<dbReference type="Proteomes" id="UP000697127">
    <property type="component" value="Unassembled WGS sequence"/>
</dbReference>
<dbReference type="Gene3D" id="1.10.10.60">
    <property type="entry name" value="Homeodomain-like"/>
    <property type="match status" value="1"/>
</dbReference>
<dbReference type="EMBL" id="PUHW01000009">
    <property type="protein sequence ID" value="KAG0691067.1"/>
    <property type="molecule type" value="Genomic_DNA"/>
</dbReference>
<gene>
    <name evidence="4" type="primary">BDP1</name>
    <name evidence="4" type="ORF">C6P40_005294</name>
</gene>
<evidence type="ECO:0000313" key="4">
    <source>
        <dbReference type="EMBL" id="KAG0691067.1"/>
    </source>
</evidence>
<keyword evidence="5" id="KW-1185">Reference proteome</keyword>
<dbReference type="InterPro" id="IPR009057">
    <property type="entry name" value="Homeodomain-like_sf"/>
</dbReference>
<accession>A0A9P7BFX1</accession>
<proteinExistence type="predicted"/>
<feature type="compositionally biased region" description="Low complexity" evidence="2">
    <location>
        <begin position="29"/>
        <end position="41"/>
    </location>
</feature>
<dbReference type="SUPFAM" id="SSF46689">
    <property type="entry name" value="Homeodomain-like"/>
    <property type="match status" value="1"/>
</dbReference>